<organism evidence="2">
    <name type="scientific">uncultured organism</name>
    <dbReference type="NCBI Taxonomy" id="155900"/>
    <lineage>
        <taxon>unclassified sequences</taxon>
        <taxon>environmental samples</taxon>
    </lineage>
</organism>
<feature type="transmembrane region" description="Helical" evidence="1">
    <location>
        <begin position="6"/>
        <end position="22"/>
    </location>
</feature>
<dbReference type="InterPro" id="IPR046730">
    <property type="entry name" value="DUF6622"/>
</dbReference>
<feature type="transmembrane region" description="Helical" evidence="1">
    <location>
        <begin position="64"/>
        <end position="82"/>
    </location>
</feature>
<name>D8VMQ5_9ZZZZ</name>
<protein>
    <recommendedName>
        <fullName evidence="3">Transmembrane protein</fullName>
    </recommendedName>
</protein>
<keyword evidence="1" id="KW-0472">Membrane</keyword>
<sequence length="172" mass="18683">MLFQIILRTPVWVWVLLALLLWQGFKLARPSSTGLLRATLMPVAMVCLSIYGTVSAFGSQPHVVLAWLASALAMVTLVLRQFSLPASTRYDAAAKRIHQPGSFVPLALMMGIFFTKYGVGVSIAMHPALAQDPVFSTAFSALYGGFSGIFAARALRLQRLVHGQNNPLVQPV</sequence>
<accession>D8VMQ5</accession>
<feature type="transmembrane region" description="Helical" evidence="1">
    <location>
        <begin position="134"/>
        <end position="155"/>
    </location>
</feature>
<dbReference type="EMBL" id="GQ996408">
    <property type="protein sequence ID" value="ACY24690.1"/>
    <property type="molecule type" value="Genomic_DNA"/>
</dbReference>
<reference evidence="2" key="2">
    <citation type="journal article" date="2010" name="Appl. Environ. Microbiol.">
        <title>Diversity of glycosyl hydrolases from cellulose-depleting communities enriched from casts of two earthworm species.</title>
        <authorList>
            <person name="Beloqui A."/>
            <person name="Nechitaylo T.Y."/>
            <person name="Lopez-Cortes N."/>
            <person name="Ghazi A."/>
            <person name="Guazzaroni M.E."/>
            <person name="Polaina J."/>
            <person name="Strittmatter A.W."/>
            <person name="Reva O."/>
            <person name="Waliczek A."/>
            <person name="Yakimov M.M."/>
            <person name="Golyshina O.V."/>
            <person name="Ferrer M."/>
            <person name="Golyshin P.N."/>
        </authorList>
    </citation>
    <scope>NUCLEOTIDE SEQUENCE</scope>
</reference>
<feature type="transmembrane region" description="Helical" evidence="1">
    <location>
        <begin position="103"/>
        <end position="128"/>
    </location>
</feature>
<evidence type="ECO:0008006" key="3">
    <source>
        <dbReference type="Google" id="ProtNLM"/>
    </source>
</evidence>
<proteinExistence type="predicted"/>
<evidence type="ECO:0000256" key="1">
    <source>
        <dbReference type="SAM" id="Phobius"/>
    </source>
</evidence>
<evidence type="ECO:0000313" key="2">
    <source>
        <dbReference type="EMBL" id="ACY24690.1"/>
    </source>
</evidence>
<dbReference type="Pfam" id="PF20327">
    <property type="entry name" value="DUF6622"/>
    <property type="match status" value="1"/>
</dbReference>
<keyword evidence="1" id="KW-1133">Transmembrane helix</keyword>
<keyword evidence="1" id="KW-0812">Transmembrane</keyword>
<dbReference type="AlphaFoldDB" id="D8VMQ5"/>
<feature type="transmembrane region" description="Helical" evidence="1">
    <location>
        <begin position="34"/>
        <end position="58"/>
    </location>
</feature>
<reference evidence="2" key="1">
    <citation type="submission" date="2009-09" db="EMBL/GenBank/DDBJ databases">
        <authorList>
            <person name="Beloqi A."/>
            <person name="Nechitaylo T.Y."/>
            <person name="Lopez-Cortes N."/>
            <person name="Vietes M."/>
            <person name="Polaina J."/>
            <person name="Strittmatter A."/>
            <person name="Reva O."/>
            <person name="Waliczek A."/>
            <person name="Golyshina O.V."/>
            <person name="Ferrer M."/>
            <person name="Golyshin P.N."/>
        </authorList>
    </citation>
    <scope>NUCLEOTIDE SEQUENCE</scope>
</reference>